<proteinExistence type="predicted"/>
<evidence type="ECO:0000313" key="2">
    <source>
        <dbReference type="Proteomes" id="UP000221758"/>
    </source>
</evidence>
<reference evidence="1 2" key="1">
    <citation type="submission" date="2017-02" db="EMBL/GenBank/DDBJ databases">
        <title>The complete genome of Acinetobacter Baumannii phage WCHABP12.</title>
        <authorList>
            <person name="Zhou W."/>
            <person name="Feng Y."/>
            <person name="Zong Z."/>
        </authorList>
    </citation>
    <scope>NUCLEOTIDE SEQUENCE [LARGE SCALE GENOMIC DNA]</scope>
</reference>
<keyword evidence="2" id="KW-1185">Reference proteome</keyword>
<protein>
    <submittedName>
        <fullName evidence="1">Uncharacterized protein</fullName>
    </submittedName>
</protein>
<organism evidence="1 2">
    <name type="scientific">Acinetobacter phage WCHABP12</name>
    <dbReference type="NCBI Taxonomy" id="1965454"/>
    <lineage>
        <taxon>Viruses</taxon>
        <taxon>Duplodnaviria</taxon>
        <taxon>Heunggongvirae</taxon>
        <taxon>Uroviricota</taxon>
        <taxon>Caudoviricetes</taxon>
        <taxon>Obolenskvirus</taxon>
        <taxon>Obolenskvirus WCHABP12</taxon>
    </lineage>
</organism>
<sequence length="71" mass="8094">MIPNKEIFNKLIDEKFDLLADDLKQAIADAMLSGVSFNHITYNAYTDEIKLTIVGKKNISISYGYENEHNN</sequence>
<accession>A0A1V0DZA2</accession>
<dbReference type="EMBL" id="KY670595">
    <property type="protein sequence ID" value="ARB06774.1"/>
    <property type="molecule type" value="Genomic_DNA"/>
</dbReference>
<evidence type="ECO:0000313" key="1">
    <source>
        <dbReference type="EMBL" id="ARB06774.1"/>
    </source>
</evidence>
<dbReference type="OrthoDB" id="34666at10239"/>
<name>A0A1V0DZA2_9CAUD</name>
<gene>
    <name evidence="1" type="ORF">ABP12_00033</name>
</gene>
<dbReference type="Proteomes" id="UP000221758">
    <property type="component" value="Segment"/>
</dbReference>